<accession>A0A2S8FJK7</accession>
<dbReference type="EMBL" id="PUHY01000012">
    <property type="protein sequence ID" value="PQO32347.1"/>
    <property type="molecule type" value="Genomic_DNA"/>
</dbReference>
<comment type="caution">
    <text evidence="2">The sequence shown here is derived from an EMBL/GenBank/DDBJ whole genome shotgun (WGS) entry which is preliminary data.</text>
</comment>
<name>A0A2S8FJK7_9BACT</name>
<evidence type="ECO:0008006" key="4">
    <source>
        <dbReference type="Google" id="ProtNLM"/>
    </source>
</evidence>
<reference evidence="2 3" key="1">
    <citation type="submission" date="2018-02" db="EMBL/GenBank/DDBJ databases">
        <title>Comparative genomes isolates from brazilian mangrove.</title>
        <authorList>
            <person name="Araujo J.E."/>
            <person name="Taketani R.G."/>
            <person name="Silva M.C.P."/>
            <person name="Loureco M.V."/>
            <person name="Andreote F.D."/>
        </authorList>
    </citation>
    <scope>NUCLEOTIDE SEQUENCE [LARGE SCALE GENOMIC DNA]</scope>
    <source>
        <strain evidence="2 3">Hex-1 MGV</strain>
    </source>
</reference>
<protein>
    <recommendedName>
        <fullName evidence="4">Carboxypeptidase regulatory-like domain-containing protein</fullName>
    </recommendedName>
</protein>
<gene>
    <name evidence="2" type="ORF">C5Y83_19170</name>
</gene>
<sequence length="133" mass="13901">MCMMLTLFALCVGCNSKPEPVPVTMTVQHKGKPVSDVRINLIGSTGSSSFAFTDSSGKSEGFKSAGVDGVVPGEYTVTLASKEETALDSGDADYSAKPAKVSFPAKYKSSVSSDQKITVDSSGENNFTVELTD</sequence>
<proteinExistence type="predicted"/>
<evidence type="ECO:0000256" key="1">
    <source>
        <dbReference type="SAM" id="MobiDB-lite"/>
    </source>
</evidence>
<dbReference type="Proteomes" id="UP000238322">
    <property type="component" value="Unassembled WGS sequence"/>
</dbReference>
<evidence type="ECO:0000313" key="2">
    <source>
        <dbReference type="EMBL" id="PQO32347.1"/>
    </source>
</evidence>
<evidence type="ECO:0000313" key="3">
    <source>
        <dbReference type="Proteomes" id="UP000238322"/>
    </source>
</evidence>
<dbReference type="AlphaFoldDB" id="A0A2S8FJK7"/>
<organism evidence="2 3">
    <name type="scientific">Blastopirellula marina</name>
    <dbReference type="NCBI Taxonomy" id="124"/>
    <lineage>
        <taxon>Bacteria</taxon>
        <taxon>Pseudomonadati</taxon>
        <taxon>Planctomycetota</taxon>
        <taxon>Planctomycetia</taxon>
        <taxon>Pirellulales</taxon>
        <taxon>Pirellulaceae</taxon>
        <taxon>Blastopirellula</taxon>
    </lineage>
</organism>
<feature type="region of interest" description="Disordered" evidence="1">
    <location>
        <begin position="112"/>
        <end position="133"/>
    </location>
</feature>